<proteinExistence type="predicted"/>
<evidence type="ECO:0000313" key="4">
    <source>
        <dbReference type="Proteomes" id="UP000800035"/>
    </source>
</evidence>
<keyword evidence="4" id="KW-1185">Reference proteome</keyword>
<keyword evidence="2" id="KW-0812">Transmembrane</keyword>
<evidence type="ECO:0000256" key="2">
    <source>
        <dbReference type="SAM" id="Phobius"/>
    </source>
</evidence>
<evidence type="ECO:0000256" key="1">
    <source>
        <dbReference type="SAM" id="MobiDB-lite"/>
    </source>
</evidence>
<dbReference type="Proteomes" id="UP000800035">
    <property type="component" value="Unassembled WGS sequence"/>
</dbReference>
<name>A0A6A5TQI4_9PLEO</name>
<gene>
    <name evidence="3" type="ORF">CC80DRAFT_551754</name>
</gene>
<protein>
    <submittedName>
        <fullName evidence="3">Uncharacterized protein</fullName>
    </submittedName>
</protein>
<feature type="transmembrane region" description="Helical" evidence="2">
    <location>
        <begin position="38"/>
        <end position="60"/>
    </location>
</feature>
<reference evidence="3" key="1">
    <citation type="journal article" date="2020" name="Stud. Mycol.">
        <title>101 Dothideomycetes genomes: a test case for predicting lifestyles and emergence of pathogens.</title>
        <authorList>
            <person name="Haridas S."/>
            <person name="Albert R."/>
            <person name="Binder M."/>
            <person name="Bloem J."/>
            <person name="Labutti K."/>
            <person name="Salamov A."/>
            <person name="Andreopoulos B."/>
            <person name="Baker S."/>
            <person name="Barry K."/>
            <person name="Bills G."/>
            <person name="Bluhm B."/>
            <person name="Cannon C."/>
            <person name="Castanera R."/>
            <person name="Culley D."/>
            <person name="Daum C."/>
            <person name="Ezra D."/>
            <person name="Gonzalez J."/>
            <person name="Henrissat B."/>
            <person name="Kuo A."/>
            <person name="Liang C."/>
            <person name="Lipzen A."/>
            <person name="Lutzoni F."/>
            <person name="Magnuson J."/>
            <person name="Mondo S."/>
            <person name="Nolan M."/>
            <person name="Ohm R."/>
            <person name="Pangilinan J."/>
            <person name="Park H.-J."/>
            <person name="Ramirez L."/>
            <person name="Alfaro M."/>
            <person name="Sun H."/>
            <person name="Tritt A."/>
            <person name="Yoshinaga Y."/>
            <person name="Zwiers L.-H."/>
            <person name="Turgeon B."/>
            <person name="Goodwin S."/>
            <person name="Spatafora J."/>
            <person name="Crous P."/>
            <person name="Grigoriev I."/>
        </authorList>
    </citation>
    <scope>NUCLEOTIDE SEQUENCE</scope>
    <source>
        <strain evidence="3">CBS 675.92</strain>
    </source>
</reference>
<dbReference type="AlphaFoldDB" id="A0A6A5TQI4"/>
<dbReference type="EMBL" id="ML977006">
    <property type="protein sequence ID" value="KAF1953056.1"/>
    <property type="molecule type" value="Genomic_DNA"/>
</dbReference>
<feature type="region of interest" description="Disordered" evidence="1">
    <location>
        <begin position="1"/>
        <end position="24"/>
    </location>
</feature>
<keyword evidence="2" id="KW-0472">Membrane</keyword>
<accession>A0A6A5TQI4</accession>
<organism evidence="3 4">
    <name type="scientific">Byssothecium circinans</name>
    <dbReference type="NCBI Taxonomy" id="147558"/>
    <lineage>
        <taxon>Eukaryota</taxon>
        <taxon>Fungi</taxon>
        <taxon>Dikarya</taxon>
        <taxon>Ascomycota</taxon>
        <taxon>Pezizomycotina</taxon>
        <taxon>Dothideomycetes</taxon>
        <taxon>Pleosporomycetidae</taxon>
        <taxon>Pleosporales</taxon>
        <taxon>Massarineae</taxon>
        <taxon>Massarinaceae</taxon>
        <taxon>Byssothecium</taxon>
    </lineage>
</organism>
<evidence type="ECO:0000313" key="3">
    <source>
        <dbReference type="EMBL" id="KAF1953056.1"/>
    </source>
</evidence>
<sequence>MSTNPYHRTHHPTTTIPPALPPRPAPPSRLRTLLHKRYIQIILLTLIALGLLNAAFFAGYSITKKRTLSNTSSSPAAIVITSYNTPAPAATVHSTSTVTEVRETVETRMVTSFMNVVVEVTEVPSTTVQVVVTTKASG</sequence>
<keyword evidence="2" id="KW-1133">Transmembrane helix</keyword>